<dbReference type="STRING" id="1042163.BRLA_c037680"/>
<dbReference type="PANTHER" id="PTHR30457">
    <property type="entry name" value="5'-NUCLEOTIDASE SURE"/>
    <property type="match status" value="1"/>
</dbReference>
<evidence type="ECO:0000256" key="3">
    <source>
        <dbReference type="ARBA" id="ARBA00022490"/>
    </source>
</evidence>
<dbReference type="GO" id="GO:0046872">
    <property type="term" value="F:metal ion binding"/>
    <property type="evidence" value="ECO:0007669"/>
    <property type="project" value="UniProtKB-UniRule"/>
</dbReference>
<dbReference type="GO" id="GO:0000166">
    <property type="term" value="F:nucleotide binding"/>
    <property type="evidence" value="ECO:0007669"/>
    <property type="project" value="UniProtKB-KW"/>
</dbReference>
<evidence type="ECO:0000256" key="4">
    <source>
        <dbReference type="ARBA" id="ARBA00022723"/>
    </source>
</evidence>
<sequence length="265" mass="29606">MRILLTNDDGIEALGIRTLAEALLPLQDLEIYVVAPSEERSGVGHGVTFREALAPAPHDFYGLPVKAWSVNGNPADCVKAAYYLLFKDQERPDLVLSGINVGANLGKDVYYSGTCSAAREAVILGIPAVALSYDNYHNPTSFGEVGKIIEPLLKQFMEQTKQKQMPPKVFWNVNVPDLPKSQIKGITPAVLAFDFYHDVYSPSDSGYFLGREYPERLEKQSTEEDFQLVKQGYTTVTPIHIDSTDRKLLEQMKEWPLLKNNLRGE</sequence>
<dbReference type="HAMAP" id="MF_00060">
    <property type="entry name" value="SurE"/>
    <property type="match status" value="1"/>
</dbReference>
<evidence type="ECO:0000313" key="10">
    <source>
        <dbReference type="Proteomes" id="UP000005850"/>
    </source>
</evidence>
<dbReference type="NCBIfam" id="TIGR00087">
    <property type="entry name" value="surE"/>
    <property type="match status" value="1"/>
</dbReference>
<dbReference type="GO" id="GO:0008254">
    <property type="term" value="F:3'-nucleotidase activity"/>
    <property type="evidence" value="ECO:0007669"/>
    <property type="project" value="TreeGrafter"/>
</dbReference>
<evidence type="ECO:0000256" key="5">
    <source>
        <dbReference type="ARBA" id="ARBA00022741"/>
    </source>
</evidence>
<evidence type="ECO:0000313" key="9">
    <source>
        <dbReference type="EMBL" id="AIG28068.1"/>
    </source>
</evidence>
<feature type="binding site" evidence="7">
    <location>
        <position position="100"/>
    </location>
    <ligand>
        <name>a divalent metal cation</name>
        <dbReference type="ChEBI" id="CHEBI:60240"/>
    </ligand>
</feature>
<dbReference type="InterPro" id="IPR002828">
    <property type="entry name" value="SurE-like_Pase/nucleotidase"/>
</dbReference>
<dbReference type="Gene3D" id="3.40.1210.10">
    <property type="entry name" value="Survival protein SurE-like phosphatase/nucleotidase"/>
    <property type="match status" value="1"/>
</dbReference>
<dbReference type="KEGG" id="blr:BRLA_c037680"/>
<feature type="binding site" evidence="7">
    <location>
        <position position="8"/>
    </location>
    <ligand>
        <name>a divalent metal cation</name>
        <dbReference type="ChEBI" id="CHEBI:60240"/>
    </ligand>
</feature>
<feature type="binding site" evidence="7">
    <location>
        <position position="9"/>
    </location>
    <ligand>
        <name>a divalent metal cation</name>
        <dbReference type="ChEBI" id="CHEBI:60240"/>
    </ligand>
</feature>
<comment type="subcellular location">
    <subcellularLocation>
        <location evidence="7">Cytoplasm</location>
    </subcellularLocation>
</comment>
<name>A0A075R9Y0_BRELA</name>
<evidence type="ECO:0000256" key="1">
    <source>
        <dbReference type="ARBA" id="ARBA00000815"/>
    </source>
</evidence>
<evidence type="ECO:0000259" key="8">
    <source>
        <dbReference type="Pfam" id="PF01975"/>
    </source>
</evidence>
<comment type="similarity">
    <text evidence="2 7">Belongs to the SurE nucleotidase family.</text>
</comment>
<dbReference type="GO" id="GO:0004309">
    <property type="term" value="F:exopolyphosphatase activity"/>
    <property type="evidence" value="ECO:0007669"/>
    <property type="project" value="TreeGrafter"/>
</dbReference>
<dbReference type="EC" id="3.1.3.5" evidence="7"/>
<dbReference type="InterPro" id="IPR030048">
    <property type="entry name" value="SurE"/>
</dbReference>
<keyword evidence="6 7" id="KW-0378">Hydrolase</keyword>
<evidence type="ECO:0000256" key="6">
    <source>
        <dbReference type="ARBA" id="ARBA00022801"/>
    </source>
</evidence>
<keyword evidence="5 7" id="KW-0547">Nucleotide-binding</keyword>
<dbReference type="EMBL" id="CP007806">
    <property type="protein sequence ID" value="AIG28068.1"/>
    <property type="molecule type" value="Genomic_DNA"/>
</dbReference>
<evidence type="ECO:0000256" key="7">
    <source>
        <dbReference type="HAMAP-Rule" id="MF_00060"/>
    </source>
</evidence>
<gene>
    <name evidence="7 9" type="primary">surE</name>
    <name evidence="9" type="ORF">BRLA_c037680</name>
</gene>
<protein>
    <recommendedName>
        <fullName evidence="7">5'-nucleotidase SurE</fullName>
        <ecNumber evidence="7">3.1.3.5</ecNumber>
    </recommendedName>
    <alternativeName>
        <fullName evidence="7">Nucleoside 5'-monophosphate phosphohydrolase</fullName>
    </alternativeName>
</protein>
<proteinExistence type="inferred from homology"/>
<reference evidence="9 10" key="1">
    <citation type="journal article" date="2011" name="J. Bacteriol.">
        <title>Genome sequence of Brevibacillus laterosporus LMG 15441, a pathogen of invertebrates.</title>
        <authorList>
            <person name="Djukic M."/>
            <person name="Poehlein A."/>
            <person name="Thurmer A."/>
            <person name="Daniel R."/>
        </authorList>
    </citation>
    <scope>NUCLEOTIDE SEQUENCE [LARGE SCALE GENOMIC DNA]</scope>
    <source>
        <strain evidence="9 10">LMG 15441</strain>
    </source>
</reference>
<dbReference type="Pfam" id="PF01975">
    <property type="entry name" value="SurE"/>
    <property type="match status" value="1"/>
</dbReference>
<feature type="domain" description="Survival protein SurE-like phosphatase/nucleotidase" evidence="8">
    <location>
        <begin position="3"/>
        <end position="189"/>
    </location>
</feature>
<dbReference type="eggNOG" id="COG0496">
    <property type="taxonomic scope" value="Bacteria"/>
</dbReference>
<dbReference type="GO" id="GO:0008253">
    <property type="term" value="F:5'-nucleotidase activity"/>
    <property type="evidence" value="ECO:0007669"/>
    <property type="project" value="UniProtKB-UniRule"/>
</dbReference>
<feature type="binding site" evidence="7">
    <location>
        <position position="41"/>
    </location>
    <ligand>
        <name>a divalent metal cation</name>
        <dbReference type="ChEBI" id="CHEBI:60240"/>
    </ligand>
</feature>
<dbReference type="RefSeq" id="WP_003338764.1">
    <property type="nucleotide sequence ID" value="NZ_CP007806.1"/>
</dbReference>
<dbReference type="AlphaFoldDB" id="A0A075R9Y0"/>
<dbReference type="SUPFAM" id="SSF64167">
    <property type="entry name" value="SurE-like"/>
    <property type="match status" value="1"/>
</dbReference>
<comment type="cofactor">
    <cofactor evidence="7">
        <name>a divalent metal cation</name>
        <dbReference type="ChEBI" id="CHEBI:60240"/>
    </cofactor>
    <text evidence="7">Binds 1 divalent metal cation per subunit.</text>
</comment>
<evidence type="ECO:0000256" key="2">
    <source>
        <dbReference type="ARBA" id="ARBA00011062"/>
    </source>
</evidence>
<dbReference type="InterPro" id="IPR036523">
    <property type="entry name" value="SurE-like_sf"/>
</dbReference>
<comment type="function">
    <text evidence="7">Nucleotidase that shows phosphatase activity on nucleoside 5'-monophosphates.</text>
</comment>
<comment type="catalytic activity">
    <reaction evidence="1 7">
        <text>a ribonucleoside 5'-phosphate + H2O = a ribonucleoside + phosphate</text>
        <dbReference type="Rhea" id="RHEA:12484"/>
        <dbReference type="ChEBI" id="CHEBI:15377"/>
        <dbReference type="ChEBI" id="CHEBI:18254"/>
        <dbReference type="ChEBI" id="CHEBI:43474"/>
        <dbReference type="ChEBI" id="CHEBI:58043"/>
        <dbReference type="EC" id="3.1.3.5"/>
    </reaction>
</comment>
<keyword evidence="4 7" id="KW-0479">Metal-binding</keyword>
<dbReference type="Proteomes" id="UP000005850">
    <property type="component" value="Chromosome"/>
</dbReference>
<dbReference type="HOGENOM" id="CLU_045192_1_0_9"/>
<keyword evidence="3 7" id="KW-0963">Cytoplasm</keyword>
<organism evidence="9 10">
    <name type="scientific">Brevibacillus laterosporus LMG 15441</name>
    <dbReference type="NCBI Taxonomy" id="1042163"/>
    <lineage>
        <taxon>Bacteria</taxon>
        <taxon>Bacillati</taxon>
        <taxon>Bacillota</taxon>
        <taxon>Bacilli</taxon>
        <taxon>Bacillales</taxon>
        <taxon>Paenibacillaceae</taxon>
        <taxon>Brevibacillus</taxon>
    </lineage>
</organism>
<keyword evidence="10" id="KW-1185">Reference proteome</keyword>
<dbReference type="PANTHER" id="PTHR30457:SF12">
    <property type="entry name" value="5'_3'-NUCLEOTIDASE SURE"/>
    <property type="match status" value="1"/>
</dbReference>
<dbReference type="GO" id="GO:0005737">
    <property type="term" value="C:cytoplasm"/>
    <property type="evidence" value="ECO:0007669"/>
    <property type="project" value="UniProtKB-SubCell"/>
</dbReference>
<accession>A0A075R9Y0</accession>